<comment type="caution">
    <text evidence="2">The sequence shown here is derived from an EMBL/GenBank/DDBJ whole genome shotgun (WGS) entry which is preliminary data.</text>
</comment>
<dbReference type="SUPFAM" id="SSF56925">
    <property type="entry name" value="OMPA-like"/>
    <property type="match status" value="1"/>
</dbReference>
<name>A0A2N7K898_9VIBR</name>
<evidence type="ECO:0000313" key="3">
    <source>
        <dbReference type="Proteomes" id="UP000235406"/>
    </source>
</evidence>
<organism evidence="2 3">
    <name type="scientific">Vibrio lentus</name>
    <dbReference type="NCBI Taxonomy" id="136468"/>
    <lineage>
        <taxon>Bacteria</taxon>
        <taxon>Pseudomonadati</taxon>
        <taxon>Pseudomonadota</taxon>
        <taxon>Gammaproteobacteria</taxon>
        <taxon>Vibrionales</taxon>
        <taxon>Vibrionaceae</taxon>
        <taxon>Vibrio</taxon>
    </lineage>
</organism>
<protein>
    <recommendedName>
        <fullName evidence="4">Outer membrane protein beta-barrel domain-containing protein</fullName>
    </recommendedName>
</protein>
<feature type="signal peptide" evidence="1">
    <location>
        <begin position="1"/>
        <end position="23"/>
    </location>
</feature>
<evidence type="ECO:0008006" key="4">
    <source>
        <dbReference type="Google" id="ProtNLM"/>
    </source>
</evidence>
<dbReference type="AlphaFoldDB" id="A0A2N7K898"/>
<gene>
    <name evidence="2" type="ORF">BCT49_05595</name>
</gene>
<evidence type="ECO:0000313" key="2">
    <source>
        <dbReference type="EMBL" id="PMM70787.1"/>
    </source>
</evidence>
<feature type="chain" id="PRO_5014872971" description="Outer membrane protein beta-barrel domain-containing protein" evidence="1">
    <location>
        <begin position="24"/>
        <end position="180"/>
    </location>
</feature>
<dbReference type="EMBL" id="MCZK01000110">
    <property type="protein sequence ID" value="PMM70787.1"/>
    <property type="molecule type" value="Genomic_DNA"/>
</dbReference>
<proteinExistence type="predicted"/>
<reference evidence="3" key="1">
    <citation type="submission" date="2016-07" db="EMBL/GenBank/DDBJ databases">
        <title>Nontailed viruses are major unrecognized killers of bacteria in the ocean.</title>
        <authorList>
            <person name="Kauffman K."/>
            <person name="Hussain F."/>
            <person name="Yang J."/>
            <person name="Arevalo P."/>
            <person name="Brown J."/>
            <person name="Cutler M."/>
            <person name="Kelly L."/>
            <person name="Polz M.F."/>
        </authorList>
    </citation>
    <scope>NUCLEOTIDE SEQUENCE [LARGE SCALE GENOMIC DNA]</scope>
    <source>
        <strain evidence="3">10N.261.46.F8</strain>
    </source>
</reference>
<evidence type="ECO:0000256" key="1">
    <source>
        <dbReference type="SAM" id="SignalP"/>
    </source>
</evidence>
<accession>A0A2N7K898</accession>
<keyword evidence="1" id="KW-0732">Signal</keyword>
<dbReference type="Proteomes" id="UP000235406">
    <property type="component" value="Unassembled WGS sequence"/>
</dbReference>
<dbReference type="InterPro" id="IPR011250">
    <property type="entry name" value="OMP/PagP_B-barrel"/>
</dbReference>
<sequence>MKHRSKILFPAALGLFSSMSAYSNEATLDQNTSYDRIYVGYQALDDKYSEYNGVKIGYTNQISNTGALLGGEFSYNKSTNTHYDATLVDLNFNAGFDVLSLWVESEYKIVPYIKLGLGSYKEDYGSADISDFGISRGLGIRYLGKHGLYLDASLQKQNVDVMGLTTVDIKWTGLSLGWSF</sequence>